<dbReference type="AlphaFoldDB" id="A0A813T6E5"/>
<comment type="caution">
    <text evidence="8">The sequence shown here is derived from an EMBL/GenBank/DDBJ whole genome shotgun (WGS) entry which is preliminary data.</text>
</comment>
<feature type="compositionally biased region" description="Low complexity" evidence="7">
    <location>
        <begin position="168"/>
        <end position="180"/>
    </location>
</feature>
<gene>
    <name evidence="8" type="ORF">GPM918_LOCUS3844</name>
    <name evidence="9" type="ORF">OVA965_LOCUS7009</name>
    <name evidence="10" type="ORF">SRO942_LOCUS3844</name>
    <name evidence="11" type="ORF">TMI583_LOCUS7008</name>
</gene>
<keyword evidence="4" id="KW-0175">Coiled coil</keyword>
<dbReference type="Proteomes" id="UP000663829">
    <property type="component" value="Unassembled WGS sequence"/>
</dbReference>
<dbReference type="Proteomes" id="UP000677228">
    <property type="component" value="Unassembled WGS sequence"/>
</dbReference>
<accession>A0A813T6E5</accession>
<dbReference type="Proteomes" id="UP000682733">
    <property type="component" value="Unassembled WGS sequence"/>
</dbReference>
<feature type="region of interest" description="Disordered" evidence="7">
    <location>
        <begin position="166"/>
        <end position="223"/>
    </location>
</feature>
<reference evidence="8" key="1">
    <citation type="submission" date="2021-02" db="EMBL/GenBank/DDBJ databases">
        <authorList>
            <person name="Nowell W R."/>
        </authorList>
    </citation>
    <scope>NUCLEOTIDE SEQUENCE</scope>
</reference>
<dbReference type="EMBL" id="CAJNOQ010000492">
    <property type="protein sequence ID" value="CAF0807306.1"/>
    <property type="molecule type" value="Genomic_DNA"/>
</dbReference>
<dbReference type="Proteomes" id="UP000681722">
    <property type="component" value="Unassembled WGS sequence"/>
</dbReference>
<keyword evidence="3" id="KW-0805">Transcription regulation</keyword>
<evidence type="ECO:0000313" key="8">
    <source>
        <dbReference type="EMBL" id="CAF0807306.1"/>
    </source>
</evidence>
<dbReference type="GO" id="GO:0005634">
    <property type="term" value="C:nucleus"/>
    <property type="evidence" value="ECO:0007669"/>
    <property type="project" value="UniProtKB-SubCell"/>
</dbReference>
<dbReference type="EMBL" id="CAJNOK010002180">
    <property type="protein sequence ID" value="CAF0848351.1"/>
    <property type="molecule type" value="Genomic_DNA"/>
</dbReference>
<dbReference type="EMBL" id="CAJOBC010000492">
    <property type="protein sequence ID" value="CAF3592834.1"/>
    <property type="molecule type" value="Genomic_DNA"/>
</dbReference>
<dbReference type="EMBL" id="CAJOBA010002181">
    <property type="protein sequence ID" value="CAF3633687.1"/>
    <property type="molecule type" value="Genomic_DNA"/>
</dbReference>
<evidence type="ECO:0000256" key="3">
    <source>
        <dbReference type="ARBA" id="ARBA00023015"/>
    </source>
</evidence>
<evidence type="ECO:0000256" key="4">
    <source>
        <dbReference type="ARBA" id="ARBA00023054"/>
    </source>
</evidence>
<name>A0A813T6E5_9BILA</name>
<protein>
    <submittedName>
        <fullName evidence="8">Uncharacterized protein</fullName>
    </submittedName>
</protein>
<keyword evidence="6" id="KW-0539">Nucleus</keyword>
<feature type="compositionally biased region" description="Polar residues" evidence="7">
    <location>
        <begin position="181"/>
        <end position="215"/>
    </location>
</feature>
<evidence type="ECO:0000313" key="12">
    <source>
        <dbReference type="Proteomes" id="UP000663829"/>
    </source>
</evidence>
<evidence type="ECO:0000313" key="10">
    <source>
        <dbReference type="EMBL" id="CAF3592834.1"/>
    </source>
</evidence>
<comment type="similarity">
    <text evidence="2">Belongs to the Mediator complex subunit 28 family.</text>
</comment>
<dbReference type="OrthoDB" id="2286203at2759"/>
<evidence type="ECO:0000256" key="1">
    <source>
        <dbReference type="ARBA" id="ARBA00004123"/>
    </source>
</evidence>
<evidence type="ECO:0000256" key="5">
    <source>
        <dbReference type="ARBA" id="ARBA00023163"/>
    </source>
</evidence>
<dbReference type="InterPro" id="IPR021640">
    <property type="entry name" value="Mediator_Med28"/>
</dbReference>
<proteinExistence type="inferred from homology"/>
<evidence type="ECO:0000313" key="9">
    <source>
        <dbReference type="EMBL" id="CAF0848351.1"/>
    </source>
</evidence>
<keyword evidence="12" id="KW-1185">Reference proteome</keyword>
<evidence type="ECO:0000256" key="6">
    <source>
        <dbReference type="ARBA" id="ARBA00023242"/>
    </source>
</evidence>
<comment type="subcellular location">
    <subcellularLocation>
        <location evidence="1">Nucleus</location>
    </subcellularLocation>
</comment>
<sequence length="223" mass="24536">MSLTNNTPINLSDDLINNFENSIKSFISYLIQDPISGSSSSVLPISSCYNVHHISNPSSASSSSSEQNVLAIENYTRRIHESANEIECNLLQLKCLVHKKWPDEQVLETITDLKYNIERKESLLKDFQQHLNDSIGDFSVENTESLNGLLEELSRGAGTGGSLGGVLGSDLQSSLSPQQQATTSGDFQRQQRYNDITSMLTSSSTMDGMSNTTINDPLRQLLS</sequence>
<evidence type="ECO:0000256" key="2">
    <source>
        <dbReference type="ARBA" id="ARBA00005571"/>
    </source>
</evidence>
<dbReference type="Pfam" id="PF11594">
    <property type="entry name" value="Med28"/>
    <property type="match status" value="1"/>
</dbReference>
<evidence type="ECO:0000256" key="7">
    <source>
        <dbReference type="SAM" id="MobiDB-lite"/>
    </source>
</evidence>
<organism evidence="8 12">
    <name type="scientific">Didymodactylos carnosus</name>
    <dbReference type="NCBI Taxonomy" id="1234261"/>
    <lineage>
        <taxon>Eukaryota</taxon>
        <taxon>Metazoa</taxon>
        <taxon>Spiralia</taxon>
        <taxon>Gnathifera</taxon>
        <taxon>Rotifera</taxon>
        <taxon>Eurotatoria</taxon>
        <taxon>Bdelloidea</taxon>
        <taxon>Philodinida</taxon>
        <taxon>Philodinidae</taxon>
        <taxon>Didymodactylos</taxon>
    </lineage>
</organism>
<keyword evidence="5" id="KW-0804">Transcription</keyword>
<evidence type="ECO:0000313" key="11">
    <source>
        <dbReference type="EMBL" id="CAF3633687.1"/>
    </source>
</evidence>